<proteinExistence type="predicted"/>
<dbReference type="InterPro" id="IPR012338">
    <property type="entry name" value="Beta-lactam/transpept-like"/>
</dbReference>
<dbReference type="SUPFAM" id="SSF56601">
    <property type="entry name" value="beta-lactamase/transpeptidase-like"/>
    <property type="match status" value="1"/>
</dbReference>
<dbReference type="InterPro" id="IPR050789">
    <property type="entry name" value="Diverse_Enzym_Activities"/>
</dbReference>
<feature type="chain" id="PRO_5047328617" evidence="1">
    <location>
        <begin position="28"/>
        <end position="431"/>
    </location>
</feature>
<dbReference type="Gene3D" id="3.40.710.10">
    <property type="entry name" value="DD-peptidase/beta-lactamase superfamily"/>
    <property type="match status" value="1"/>
</dbReference>
<accession>A0ABS1BHZ9</accession>
<evidence type="ECO:0000313" key="4">
    <source>
        <dbReference type="Proteomes" id="UP000660024"/>
    </source>
</evidence>
<evidence type="ECO:0000313" key="3">
    <source>
        <dbReference type="EMBL" id="MBK0381986.1"/>
    </source>
</evidence>
<dbReference type="Pfam" id="PF00144">
    <property type="entry name" value="Beta-lactamase"/>
    <property type="match status" value="1"/>
</dbReference>
<dbReference type="Proteomes" id="UP000660024">
    <property type="component" value="Unassembled WGS sequence"/>
</dbReference>
<dbReference type="PANTHER" id="PTHR43283">
    <property type="entry name" value="BETA-LACTAMASE-RELATED"/>
    <property type="match status" value="1"/>
</dbReference>
<evidence type="ECO:0000256" key="1">
    <source>
        <dbReference type="SAM" id="SignalP"/>
    </source>
</evidence>
<evidence type="ECO:0000259" key="2">
    <source>
        <dbReference type="Pfam" id="PF00144"/>
    </source>
</evidence>
<keyword evidence="4" id="KW-1185">Reference proteome</keyword>
<keyword evidence="1" id="KW-0732">Signal</keyword>
<dbReference type="EMBL" id="JAEHFY010000004">
    <property type="protein sequence ID" value="MBK0381986.1"/>
    <property type="molecule type" value="Genomic_DNA"/>
</dbReference>
<organism evidence="3 4">
    <name type="scientific">Pedobacter segetis</name>
    <dbReference type="NCBI Taxonomy" id="2793069"/>
    <lineage>
        <taxon>Bacteria</taxon>
        <taxon>Pseudomonadati</taxon>
        <taxon>Bacteroidota</taxon>
        <taxon>Sphingobacteriia</taxon>
        <taxon>Sphingobacteriales</taxon>
        <taxon>Sphingobacteriaceae</taxon>
        <taxon>Pedobacter</taxon>
    </lineage>
</organism>
<gene>
    <name evidence="3" type="ORF">I5M32_03360</name>
</gene>
<sequence length="431" mass="46964">MNLKKTNKFLALALVSALLLSACSEKANNGLVAATNLKKLSVEVKNLDRIDSLLASGLVNNWMAGATALVAVNGKVIYDKGFGFRDRETKALMRPIEEFRIASMTKPIVTAAAMKLVEDGKLNLSDPVSKYIPSFANMKVLASFDAKDTTYTTVDAKTPITIKNLMTHTSGIGYGFSDPRLALIYKKNGIPDLAVADSVFIKDKMSKLGTLPLGVQPNSSFYYGLSIDVLGEVIQAASGKNLDDYVNEVILKPLGMMDTYFFIPAEKANRLAVMYKETGTGRLERLPIMSQGYNVNYPISGAKTYFSGGSGLSSTVEDYAKFCQMILNDGSFGGKQILTAASVKEMTTNQIGSLSVGKNKFGLGFEIATEQGLRNGSKVGKLSWGGAFNTMFWIDPQRRSIAVLMTQVYPSVHQKELYSQFEQLINDALDR</sequence>
<feature type="signal peptide" evidence="1">
    <location>
        <begin position="1"/>
        <end position="27"/>
    </location>
</feature>
<feature type="domain" description="Beta-lactamase-related" evidence="2">
    <location>
        <begin position="52"/>
        <end position="411"/>
    </location>
</feature>
<dbReference type="RefSeq" id="WP_200584768.1">
    <property type="nucleotide sequence ID" value="NZ_JAEHFY010000004.1"/>
</dbReference>
<dbReference type="PANTHER" id="PTHR43283:SF3">
    <property type="entry name" value="BETA-LACTAMASE FAMILY PROTEIN (AFU_ORTHOLOGUE AFUA_5G07500)"/>
    <property type="match status" value="1"/>
</dbReference>
<protein>
    <submittedName>
        <fullName evidence="3">Beta-lactamase family protein</fullName>
    </submittedName>
</protein>
<comment type="caution">
    <text evidence="3">The sequence shown here is derived from an EMBL/GenBank/DDBJ whole genome shotgun (WGS) entry which is preliminary data.</text>
</comment>
<name>A0ABS1BHZ9_9SPHI</name>
<dbReference type="PROSITE" id="PS51257">
    <property type="entry name" value="PROKAR_LIPOPROTEIN"/>
    <property type="match status" value="1"/>
</dbReference>
<dbReference type="InterPro" id="IPR001466">
    <property type="entry name" value="Beta-lactam-related"/>
</dbReference>
<reference evidence="3 4" key="1">
    <citation type="submission" date="2020-12" db="EMBL/GenBank/DDBJ databases">
        <title>Bacterial novel species Pedobacter sp. SD-b isolated from soil.</title>
        <authorList>
            <person name="Jung H.-Y."/>
        </authorList>
    </citation>
    <scope>NUCLEOTIDE SEQUENCE [LARGE SCALE GENOMIC DNA]</scope>
    <source>
        <strain evidence="3 4">SD-b</strain>
    </source>
</reference>